<organism evidence="1 2">
    <name type="scientific">Plakobranchus ocellatus</name>
    <dbReference type="NCBI Taxonomy" id="259542"/>
    <lineage>
        <taxon>Eukaryota</taxon>
        <taxon>Metazoa</taxon>
        <taxon>Spiralia</taxon>
        <taxon>Lophotrochozoa</taxon>
        <taxon>Mollusca</taxon>
        <taxon>Gastropoda</taxon>
        <taxon>Heterobranchia</taxon>
        <taxon>Euthyneura</taxon>
        <taxon>Panpulmonata</taxon>
        <taxon>Sacoglossa</taxon>
        <taxon>Placobranchoidea</taxon>
        <taxon>Plakobranchidae</taxon>
        <taxon>Plakobranchus</taxon>
    </lineage>
</organism>
<keyword evidence="2" id="KW-1185">Reference proteome</keyword>
<sequence length="113" mass="12601">MYDITDVNQLAETVSRCSMLREIPPAGQRSLADKSPRSWAYLSVLDIYVTRWMTRKCFSSFPRQVAAVSVMQCGCHTYYYLTPTTTGASSAACCSSSKPALIFGGCFMIRQIF</sequence>
<gene>
    <name evidence="1" type="ORF">PoB_007341300</name>
</gene>
<dbReference type="AlphaFoldDB" id="A0AAV4DRK2"/>
<evidence type="ECO:0000313" key="2">
    <source>
        <dbReference type="Proteomes" id="UP000735302"/>
    </source>
</evidence>
<proteinExistence type="predicted"/>
<evidence type="ECO:0000313" key="1">
    <source>
        <dbReference type="EMBL" id="GFO46908.1"/>
    </source>
</evidence>
<reference evidence="1 2" key="1">
    <citation type="journal article" date="2021" name="Elife">
        <title>Chloroplast acquisition without the gene transfer in kleptoplastic sea slugs, Plakobranchus ocellatus.</title>
        <authorList>
            <person name="Maeda T."/>
            <person name="Takahashi S."/>
            <person name="Yoshida T."/>
            <person name="Shimamura S."/>
            <person name="Takaki Y."/>
            <person name="Nagai Y."/>
            <person name="Toyoda A."/>
            <person name="Suzuki Y."/>
            <person name="Arimoto A."/>
            <person name="Ishii H."/>
            <person name="Satoh N."/>
            <person name="Nishiyama T."/>
            <person name="Hasebe M."/>
            <person name="Maruyama T."/>
            <person name="Minagawa J."/>
            <person name="Obokata J."/>
            <person name="Shigenobu S."/>
        </authorList>
    </citation>
    <scope>NUCLEOTIDE SEQUENCE [LARGE SCALE GENOMIC DNA]</scope>
</reference>
<protein>
    <submittedName>
        <fullName evidence="1">Uncharacterized protein</fullName>
    </submittedName>
</protein>
<accession>A0AAV4DRK2</accession>
<dbReference type="EMBL" id="BLXT01008234">
    <property type="protein sequence ID" value="GFO46908.1"/>
    <property type="molecule type" value="Genomic_DNA"/>
</dbReference>
<name>A0AAV4DRK2_9GAST</name>
<dbReference type="Proteomes" id="UP000735302">
    <property type="component" value="Unassembled WGS sequence"/>
</dbReference>
<comment type="caution">
    <text evidence="1">The sequence shown here is derived from an EMBL/GenBank/DDBJ whole genome shotgun (WGS) entry which is preliminary data.</text>
</comment>